<dbReference type="PANTHER" id="PTHR43283">
    <property type="entry name" value="BETA-LACTAMASE-RELATED"/>
    <property type="match status" value="1"/>
</dbReference>
<proteinExistence type="predicted"/>
<dbReference type="InterPro" id="IPR001466">
    <property type="entry name" value="Beta-lactam-related"/>
</dbReference>
<dbReference type="PROSITE" id="PS51318">
    <property type="entry name" value="TAT"/>
    <property type="match status" value="1"/>
</dbReference>
<dbReference type="OrthoDB" id="9808046at2"/>
<dbReference type="InterPro" id="IPR012338">
    <property type="entry name" value="Beta-lactam/transpept-like"/>
</dbReference>
<accession>A0A2V3VC28</accession>
<dbReference type="SUPFAM" id="SSF56601">
    <property type="entry name" value="beta-lactamase/transpeptidase-like"/>
    <property type="match status" value="1"/>
</dbReference>
<dbReference type="Proteomes" id="UP000248014">
    <property type="component" value="Unassembled WGS sequence"/>
</dbReference>
<protein>
    <submittedName>
        <fullName evidence="2">CubicO group peptidase (Beta-lactamase class C family)</fullName>
    </submittedName>
</protein>
<dbReference type="EMBL" id="QJJM01000001">
    <property type="protein sequence ID" value="PXW79366.1"/>
    <property type="molecule type" value="Genomic_DNA"/>
</dbReference>
<gene>
    <name evidence="2" type="ORF">C7451_101431</name>
</gene>
<keyword evidence="3" id="KW-1185">Reference proteome</keyword>
<dbReference type="InterPro" id="IPR050789">
    <property type="entry name" value="Diverse_Enzym_Activities"/>
</dbReference>
<dbReference type="Pfam" id="PF00144">
    <property type="entry name" value="Beta-lactamase"/>
    <property type="match status" value="1"/>
</dbReference>
<comment type="caution">
    <text evidence="2">The sequence shown here is derived from an EMBL/GenBank/DDBJ whole genome shotgun (WGS) entry which is preliminary data.</text>
</comment>
<name>A0A2V3VC28_9SPHN</name>
<dbReference type="Gene3D" id="3.40.710.10">
    <property type="entry name" value="DD-peptidase/beta-lactamase superfamily"/>
    <property type="match status" value="1"/>
</dbReference>
<evidence type="ECO:0000313" key="3">
    <source>
        <dbReference type="Proteomes" id="UP000248014"/>
    </source>
</evidence>
<evidence type="ECO:0000259" key="1">
    <source>
        <dbReference type="Pfam" id="PF00144"/>
    </source>
</evidence>
<dbReference type="PANTHER" id="PTHR43283:SF3">
    <property type="entry name" value="BETA-LACTAMASE FAMILY PROTEIN (AFU_ORTHOLOGUE AFUA_5G07500)"/>
    <property type="match status" value="1"/>
</dbReference>
<dbReference type="RefSeq" id="WP_110297304.1">
    <property type="nucleotide sequence ID" value="NZ_QJJM01000001.1"/>
</dbReference>
<reference evidence="2 3" key="1">
    <citation type="submission" date="2018-05" db="EMBL/GenBank/DDBJ databases">
        <title>Genomic Encyclopedia of Type Strains, Phase IV (KMG-IV): sequencing the most valuable type-strain genomes for metagenomic binning, comparative biology and taxonomic classification.</title>
        <authorList>
            <person name="Goeker M."/>
        </authorList>
    </citation>
    <scope>NUCLEOTIDE SEQUENCE [LARGE SCALE GENOMIC DNA]</scope>
    <source>
        <strain evidence="2 3">DSM 3183</strain>
    </source>
</reference>
<dbReference type="InterPro" id="IPR006311">
    <property type="entry name" value="TAT_signal"/>
</dbReference>
<sequence length="432" mass="45704">MSKLLSQMPQMSRRHLLGSAGLLGLFAAMPGYARAMAAGDFGLIRKQVEDYVATRKVAGMLVSLGFGAQPAALIGAGNLALDIPTPVDADSLWRVYSMTKPITGMAAMMLVDQGKLKLDQPIADFIPEFAQMKVLTDPAKNLESVPARTLITPRHLMTHTAGLGYNIITKGPLLEEYNKLGINPAAVSKTPIPGFPMPAPTPAIDEFARRVASLPLIAEPGTVWSYSIGLDLLGYVIQIASGMEFGAFLKKNMFDPLGMTSSYFTVPQTAVPRLSTNYAPFAGALIPIDPAQDSIFTVPPAFPFGGAGLVSSAADYDRFLAMLVGKGQLNGTRIMSEQAALMGMSNLLPPGVETKGTMADGSGFGAGGRVGLGNDKGPVGTYGWGGAAGTVAFVDHVRGIRASGYTQYMPSDTYPFQREFPKMIAEQLQAMG</sequence>
<dbReference type="AlphaFoldDB" id="A0A2V3VC28"/>
<evidence type="ECO:0000313" key="2">
    <source>
        <dbReference type="EMBL" id="PXW79366.1"/>
    </source>
</evidence>
<feature type="domain" description="Beta-lactamase-related" evidence="1">
    <location>
        <begin position="45"/>
        <end position="411"/>
    </location>
</feature>
<organism evidence="2 3">
    <name type="scientific">Blastomonas natatoria</name>
    <dbReference type="NCBI Taxonomy" id="34015"/>
    <lineage>
        <taxon>Bacteria</taxon>
        <taxon>Pseudomonadati</taxon>
        <taxon>Pseudomonadota</taxon>
        <taxon>Alphaproteobacteria</taxon>
        <taxon>Sphingomonadales</taxon>
        <taxon>Sphingomonadaceae</taxon>
        <taxon>Blastomonas</taxon>
    </lineage>
</organism>